<evidence type="ECO:0000313" key="3">
    <source>
        <dbReference type="EMBL" id="KAG1782902.1"/>
    </source>
</evidence>
<proteinExistence type="predicted"/>
<reference evidence="3" key="1">
    <citation type="journal article" date="2020" name="New Phytol.">
        <title>Comparative genomics reveals dynamic genome evolution in host specialist ectomycorrhizal fungi.</title>
        <authorList>
            <person name="Lofgren L.A."/>
            <person name="Nguyen N.H."/>
            <person name="Vilgalys R."/>
            <person name="Ruytinx J."/>
            <person name="Liao H.L."/>
            <person name="Branco S."/>
            <person name="Kuo A."/>
            <person name="LaButti K."/>
            <person name="Lipzen A."/>
            <person name="Andreopoulos W."/>
            <person name="Pangilinan J."/>
            <person name="Riley R."/>
            <person name="Hundley H."/>
            <person name="Na H."/>
            <person name="Barry K."/>
            <person name="Grigoriev I.V."/>
            <person name="Stajich J.E."/>
            <person name="Kennedy P.G."/>
        </authorList>
    </citation>
    <scope>NUCLEOTIDE SEQUENCE</scope>
    <source>
        <strain evidence="3">DOB743</strain>
    </source>
</reference>
<dbReference type="OrthoDB" id="10254973at2759"/>
<feature type="region of interest" description="Disordered" evidence="2">
    <location>
        <begin position="82"/>
        <end position="104"/>
    </location>
</feature>
<dbReference type="EMBL" id="JABBWD010000002">
    <property type="protein sequence ID" value="KAG1782902.1"/>
    <property type="molecule type" value="Genomic_DNA"/>
</dbReference>
<sequence>MQERNSQLERDVQRYQERKRVEKDIAVLEVLIPVNEYHEAKERYQKAKDRQRELHARVRKLKDRNAPAHAKLEQLAAQHKEYEKAREKKKTASRQKFQQMKDKWAENDKLERAAEDVTNELDGLKRAEKDRLKKIKEIQGHNEKWQKELDNPPKLEDVEAINAEMRKVNREHSQTTTRMEDLQERQRKNVDSSAAQQANISGALDQ</sequence>
<dbReference type="GO" id="GO:0030915">
    <property type="term" value="C:Smc5-Smc6 complex"/>
    <property type="evidence" value="ECO:0007669"/>
    <property type="project" value="TreeGrafter"/>
</dbReference>
<name>A0A9P7A5U3_9AGAM</name>
<feature type="compositionally biased region" description="Polar residues" evidence="2">
    <location>
        <begin position="191"/>
        <end position="200"/>
    </location>
</feature>
<feature type="compositionally biased region" description="Basic and acidic residues" evidence="2">
    <location>
        <begin position="167"/>
        <end position="190"/>
    </location>
</feature>
<evidence type="ECO:0000313" key="4">
    <source>
        <dbReference type="Proteomes" id="UP000714275"/>
    </source>
</evidence>
<dbReference type="GO" id="GO:0003697">
    <property type="term" value="F:single-stranded DNA binding"/>
    <property type="evidence" value="ECO:0007669"/>
    <property type="project" value="TreeGrafter"/>
</dbReference>
<dbReference type="AlphaFoldDB" id="A0A9P7A5U3"/>
<protein>
    <submittedName>
        <fullName evidence="3">Uncharacterized protein</fullName>
    </submittedName>
</protein>
<accession>A0A9P7A5U3</accession>
<feature type="region of interest" description="Disordered" evidence="2">
    <location>
        <begin position="167"/>
        <end position="206"/>
    </location>
</feature>
<dbReference type="GO" id="GO:0005634">
    <property type="term" value="C:nucleus"/>
    <property type="evidence" value="ECO:0007669"/>
    <property type="project" value="TreeGrafter"/>
</dbReference>
<evidence type="ECO:0000256" key="1">
    <source>
        <dbReference type="ARBA" id="ARBA00023054"/>
    </source>
</evidence>
<dbReference type="PANTHER" id="PTHR45916">
    <property type="entry name" value="STRUCTURAL MAINTENANCE OF CHROMOSOMES PROTEIN 5"/>
    <property type="match status" value="1"/>
</dbReference>
<organism evidence="3 4">
    <name type="scientific">Suillus placidus</name>
    <dbReference type="NCBI Taxonomy" id="48579"/>
    <lineage>
        <taxon>Eukaryota</taxon>
        <taxon>Fungi</taxon>
        <taxon>Dikarya</taxon>
        <taxon>Basidiomycota</taxon>
        <taxon>Agaricomycotina</taxon>
        <taxon>Agaricomycetes</taxon>
        <taxon>Agaricomycetidae</taxon>
        <taxon>Boletales</taxon>
        <taxon>Suillineae</taxon>
        <taxon>Suillaceae</taxon>
        <taxon>Suillus</taxon>
    </lineage>
</organism>
<dbReference type="PANTHER" id="PTHR45916:SF1">
    <property type="entry name" value="STRUCTURAL MAINTENANCE OF CHROMOSOMES PROTEIN 5"/>
    <property type="match status" value="1"/>
</dbReference>
<keyword evidence="1" id="KW-0175">Coiled coil</keyword>
<gene>
    <name evidence="3" type="ORF">EV702DRAFT_231898</name>
</gene>
<comment type="caution">
    <text evidence="3">The sequence shown here is derived from an EMBL/GenBank/DDBJ whole genome shotgun (WGS) entry which is preliminary data.</text>
</comment>
<dbReference type="GO" id="GO:0000724">
    <property type="term" value="P:double-strand break repair via homologous recombination"/>
    <property type="evidence" value="ECO:0007669"/>
    <property type="project" value="TreeGrafter"/>
</dbReference>
<evidence type="ECO:0000256" key="2">
    <source>
        <dbReference type="SAM" id="MobiDB-lite"/>
    </source>
</evidence>
<keyword evidence="4" id="KW-1185">Reference proteome</keyword>
<dbReference type="Proteomes" id="UP000714275">
    <property type="component" value="Unassembled WGS sequence"/>
</dbReference>